<dbReference type="InterPro" id="IPR036259">
    <property type="entry name" value="MFS_trans_sf"/>
</dbReference>
<dbReference type="SUPFAM" id="SSF103473">
    <property type="entry name" value="MFS general substrate transporter"/>
    <property type="match status" value="1"/>
</dbReference>
<dbReference type="PANTHER" id="PTHR23517">
    <property type="entry name" value="RESISTANCE PROTEIN MDTM, PUTATIVE-RELATED-RELATED"/>
    <property type="match status" value="1"/>
</dbReference>
<name>A0A1A8ZCP3_9ACTN</name>
<dbReference type="GO" id="GO:0015333">
    <property type="term" value="F:peptide:proton symporter activity"/>
    <property type="evidence" value="ECO:0007669"/>
    <property type="project" value="UniProtKB-ARBA"/>
</dbReference>
<feature type="domain" description="Major facilitator superfamily (MFS) profile" evidence="10">
    <location>
        <begin position="26"/>
        <end position="486"/>
    </location>
</feature>
<gene>
    <name evidence="11" type="ORF">GA0070611_1685</name>
</gene>
<dbReference type="GO" id="GO:0042937">
    <property type="term" value="F:tripeptide transmembrane transporter activity"/>
    <property type="evidence" value="ECO:0007669"/>
    <property type="project" value="UniProtKB-ARBA"/>
</dbReference>
<dbReference type="AlphaFoldDB" id="A0A1A8ZCP3"/>
<dbReference type="GO" id="GO:0005886">
    <property type="term" value="C:plasma membrane"/>
    <property type="evidence" value="ECO:0007669"/>
    <property type="project" value="UniProtKB-SubCell"/>
</dbReference>
<dbReference type="Gene3D" id="1.20.1250.20">
    <property type="entry name" value="MFS general substrate transporter like domains"/>
    <property type="match status" value="1"/>
</dbReference>
<protein>
    <submittedName>
        <fullName evidence="11">Proton-dependent oligopeptide transporter, POT family</fullName>
    </submittedName>
</protein>
<dbReference type="EMBL" id="LT594323">
    <property type="protein sequence ID" value="SBT41600.1"/>
    <property type="molecule type" value="Genomic_DNA"/>
</dbReference>
<keyword evidence="6 9" id="KW-1133">Transmembrane helix</keyword>
<comment type="subcellular location">
    <subcellularLocation>
        <location evidence="1">Cell membrane</location>
        <topology evidence="1">Multi-pass membrane protein</topology>
    </subcellularLocation>
    <subcellularLocation>
        <location evidence="8">Membrane</location>
        <topology evidence="8">Multi-pass membrane protein</topology>
    </subcellularLocation>
</comment>
<dbReference type="InterPro" id="IPR005279">
    <property type="entry name" value="Dipep/tripep_permease"/>
</dbReference>
<feature type="transmembrane region" description="Helical" evidence="9">
    <location>
        <begin position="461"/>
        <end position="481"/>
    </location>
</feature>
<proteinExistence type="inferred from homology"/>
<evidence type="ECO:0000256" key="5">
    <source>
        <dbReference type="ARBA" id="ARBA00022692"/>
    </source>
</evidence>
<dbReference type="GO" id="GO:0071916">
    <property type="term" value="F:dipeptide transmembrane transporter activity"/>
    <property type="evidence" value="ECO:0007669"/>
    <property type="project" value="UniProtKB-ARBA"/>
</dbReference>
<feature type="transmembrane region" description="Helical" evidence="9">
    <location>
        <begin position="257"/>
        <end position="277"/>
    </location>
</feature>
<feature type="transmembrane region" description="Helical" evidence="9">
    <location>
        <begin position="231"/>
        <end position="251"/>
    </location>
</feature>
<evidence type="ECO:0000256" key="1">
    <source>
        <dbReference type="ARBA" id="ARBA00004651"/>
    </source>
</evidence>
<dbReference type="Pfam" id="PF00854">
    <property type="entry name" value="PTR2"/>
    <property type="match status" value="1"/>
</dbReference>
<dbReference type="PROSITE" id="PS50850">
    <property type="entry name" value="MFS"/>
    <property type="match status" value="1"/>
</dbReference>
<feature type="transmembrane region" description="Helical" evidence="9">
    <location>
        <begin position="36"/>
        <end position="54"/>
    </location>
</feature>
<evidence type="ECO:0000256" key="4">
    <source>
        <dbReference type="ARBA" id="ARBA00022475"/>
    </source>
</evidence>
<dbReference type="InterPro" id="IPR000109">
    <property type="entry name" value="POT_fam"/>
</dbReference>
<feature type="transmembrane region" description="Helical" evidence="9">
    <location>
        <begin position="107"/>
        <end position="133"/>
    </location>
</feature>
<evidence type="ECO:0000259" key="10">
    <source>
        <dbReference type="PROSITE" id="PS50850"/>
    </source>
</evidence>
<dbReference type="GO" id="GO:0035443">
    <property type="term" value="P:tripeptide transmembrane transport"/>
    <property type="evidence" value="ECO:0007669"/>
    <property type="project" value="UniProtKB-ARBA"/>
</dbReference>
<sequence length="493" mass="52820">MTSDAPAEARPPGGKTFFGHPRALSTLFLTEMWERFSFYGMRAILVLYLTAAVADDGLGIRESTANAVYGTYNAMVYLMALPGGWVADRLLGARRSVLWGGIVIAAGHYVMAVPTGWSVFAGMTLIVLGTGLLKPNISTMVGDLYDRDSPRRDAGFSIFYMGINLGAFIAPLITGFLGEKINWHLGFGAAAIGMTFGVLQYVLGARNLGDAGARPADPLLGADRRRALTRIGVVTLAVLVVLAVLALFGFFTVNTVVNLLTVVTVLVAVGYFARILTDREISATERSRMKAYTWLFVFAAAFWLIYDQAGSVLNIFAADRTDRDVLGFTFPASWLQSVNPILIIIGAPLAAWLWLRLGHRVSTPMKFAVGLVLNGLSFVLMAAAAQAAVGGGLVSPWWLVAVYAIQVAGELSLSPVGLSATSKLAPVKYASQMMGLWFLASAVGDAIGGQVARLAETWPEPTYFLTFGLASVLLGLGAVMFTRHIRHLMAGIH</sequence>
<feature type="transmembrane region" description="Helical" evidence="9">
    <location>
        <begin position="434"/>
        <end position="455"/>
    </location>
</feature>
<evidence type="ECO:0000256" key="3">
    <source>
        <dbReference type="ARBA" id="ARBA00022448"/>
    </source>
</evidence>
<accession>A0A1A8ZCP3</accession>
<keyword evidence="4" id="KW-1003">Cell membrane</keyword>
<evidence type="ECO:0000256" key="7">
    <source>
        <dbReference type="ARBA" id="ARBA00023136"/>
    </source>
</evidence>
<evidence type="ECO:0000256" key="8">
    <source>
        <dbReference type="RuleBase" id="RU003755"/>
    </source>
</evidence>
<dbReference type="NCBIfam" id="TIGR00924">
    <property type="entry name" value="yjdL_sub1_fam"/>
    <property type="match status" value="1"/>
</dbReference>
<dbReference type="OrthoDB" id="9772725at2"/>
<feature type="transmembrane region" description="Helical" evidence="9">
    <location>
        <begin position="395"/>
        <end position="413"/>
    </location>
</feature>
<dbReference type="InterPro" id="IPR050171">
    <property type="entry name" value="MFS_Transporters"/>
</dbReference>
<keyword evidence="3 8" id="KW-0813">Transport</keyword>
<feature type="transmembrane region" description="Helical" evidence="9">
    <location>
        <begin position="183"/>
        <end position="204"/>
    </location>
</feature>
<keyword evidence="7 9" id="KW-0472">Membrane</keyword>
<feature type="transmembrane region" description="Helical" evidence="9">
    <location>
        <begin position="334"/>
        <end position="355"/>
    </location>
</feature>
<keyword evidence="12" id="KW-1185">Reference proteome</keyword>
<dbReference type="CDD" id="cd17346">
    <property type="entry name" value="MFS_DtpA_like"/>
    <property type="match status" value="1"/>
</dbReference>
<dbReference type="InterPro" id="IPR020846">
    <property type="entry name" value="MFS_dom"/>
</dbReference>
<feature type="transmembrane region" description="Helical" evidence="9">
    <location>
        <begin position="367"/>
        <end position="389"/>
    </location>
</feature>
<evidence type="ECO:0000256" key="2">
    <source>
        <dbReference type="ARBA" id="ARBA00005982"/>
    </source>
</evidence>
<dbReference type="PROSITE" id="PS01023">
    <property type="entry name" value="PTR2_2"/>
    <property type="match status" value="1"/>
</dbReference>
<evidence type="ECO:0000313" key="11">
    <source>
        <dbReference type="EMBL" id="SBT41600.1"/>
    </source>
</evidence>
<dbReference type="PANTHER" id="PTHR23517:SF15">
    <property type="entry name" value="PROTON-DEPENDENT OLIGOPEPTIDE FAMILY TRANSPORT PROTEIN"/>
    <property type="match status" value="1"/>
</dbReference>
<feature type="transmembrane region" description="Helical" evidence="9">
    <location>
        <begin position="154"/>
        <end position="177"/>
    </location>
</feature>
<evidence type="ECO:0000256" key="6">
    <source>
        <dbReference type="ARBA" id="ARBA00022989"/>
    </source>
</evidence>
<reference evidence="12" key="1">
    <citation type="submission" date="2016-06" db="EMBL/GenBank/DDBJ databases">
        <authorList>
            <person name="Varghese N."/>
            <person name="Submissions Spin"/>
        </authorList>
    </citation>
    <scope>NUCLEOTIDE SEQUENCE [LARGE SCALE GENOMIC DNA]</scope>
    <source>
        <strain evidence="12">DSM 44815</strain>
    </source>
</reference>
<dbReference type="InterPro" id="IPR018456">
    <property type="entry name" value="PTR2_symporter_CS"/>
</dbReference>
<dbReference type="RefSeq" id="WP_091660289.1">
    <property type="nucleotide sequence ID" value="NZ_LT594323.1"/>
</dbReference>
<evidence type="ECO:0000256" key="9">
    <source>
        <dbReference type="SAM" id="Phobius"/>
    </source>
</evidence>
<feature type="transmembrane region" description="Helical" evidence="9">
    <location>
        <begin position="66"/>
        <end position="87"/>
    </location>
</feature>
<keyword evidence="5 8" id="KW-0812">Transmembrane</keyword>
<dbReference type="FunFam" id="1.20.1250.20:FF:000017">
    <property type="entry name" value="Dipeptide and tripeptide permease A"/>
    <property type="match status" value="1"/>
</dbReference>
<organism evidence="11 12">
    <name type="scientific">Micromonospora auratinigra</name>
    <dbReference type="NCBI Taxonomy" id="261654"/>
    <lineage>
        <taxon>Bacteria</taxon>
        <taxon>Bacillati</taxon>
        <taxon>Actinomycetota</taxon>
        <taxon>Actinomycetes</taxon>
        <taxon>Micromonosporales</taxon>
        <taxon>Micromonosporaceae</taxon>
        <taxon>Micromonospora</taxon>
    </lineage>
</organism>
<dbReference type="STRING" id="261654.GA0070611_1685"/>
<dbReference type="Proteomes" id="UP000199385">
    <property type="component" value="Chromosome I"/>
</dbReference>
<evidence type="ECO:0000313" key="12">
    <source>
        <dbReference type="Proteomes" id="UP000199385"/>
    </source>
</evidence>
<dbReference type="PATRIC" id="fig|261654.4.peg.1713"/>
<comment type="similarity">
    <text evidence="2 8">Belongs to the major facilitator superfamily. Proton-dependent oligopeptide transporter (POT/PTR) (TC 2.A.17) family.</text>
</comment>